<reference evidence="1" key="1">
    <citation type="submission" date="2021-03" db="EMBL/GenBank/DDBJ databases">
        <title>Draft genome sequence of rust myrtle Austropuccinia psidii MF-1, a brazilian biotype.</title>
        <authorList>
            <person name="Quecine M.C."/>
            <person name="Pachon D.M.R."/>
            <person name="Bonatelli M.L."/>
            <person name="Correr F.H."/>
            <person name="Franceschini L.M."/>
            <person name="Leite T.F."/>
            <person name="Margarido G.R.A."/>
            <person name="Almeida C.A."/>
            <person name="Ferrarezi J.A."/>
            <person name="Labate C.A."/>
        </authorList>
    </citation>
    <scope>NUCLEOTIDE SEQUENCE</scope>
    <source>
        <strain evidence="1">MF-1</strain>
    </source>
</reference>
<organism evidence="1 2">
    <name type="scientific">Austropuccinia psidii MF-1</name>
    <dbReference type="NCBI Taxonomy" id="1389203"/>
    <lineage>
        <taxon>Eukaryota</taxon>
        <taxon>Fungi</taxon>
        <taxon>Dikarya</taxon>
        <taxon>Basidiomycota</taxon>
        <taxon>Pucciniomycotina</taxon>
        <taxon>Pucciniomycetes</taxon>
        <taxon>Pucciniales</taxon>
        <taxon>Sphaerophragmiaceae</taxon>
        <taxon>Austropuccinia</taxon>
    </lineage>
</organism>
<proteinExistence type="predicted"/>
<evidence type="ECO:0000313" key="2">
    <source>
        <dbReference type="Proteomes" id="UP000765509"/>
    </source>
</evidence>
<evidence type="ECO:0000313" key="1">
    <source>
        <dbReference type="EMBL" id="MBW0512120.1"/>
    </source>
</evidence>
<accession>A0A9Q3E3S3</accession>
<name>A0A9Q3E3S3_9BASI</name>
<dbReference type="AlphaFoldDB" id="A0A9Q3E3S3"/>
<protein>
    <submittedName>
        <fullName evidence="1">Uncharacterized protein</fullName>
    </submittedName>
</protein>
<dbReference type="Proteomes" id="UP000765509">
    <property type="component" value="Unassembled WGS sequence"/>
</dbReference>
<comment type="caution">
    <text evidence="1">The sequence shown here is derived from an EMBL/GenBank/DDBJ whole genome shotgun (WGS) entry which is preliminary data.</text>
</comment>
<dbReference type="EMBL" id="AVOT02022602">
    <property type="protein sequence ID" value="MBW0512120.1"/>
    <property type="molecule type" value="Genomic_DNA"/>
</dbReference>
<gene>
    <name evidence="1" type="ORF">O181_051835</name>
</gene>
<keyword evidence="2" id="KW-1185">Reference proteome</keyword>
<sequence>MKESGYLKSYFELKIKFSRFRADPVRLNKNQYDSIFADGDYHSSLNPKMITQANKKTQRNLTSFHKKWTNLAINVINTLLRVEISY</sequence>